<keyword evidence="1" id="KW-0315">Glutamine amidotransferase</keyword>
<protein>
    <submittedName>
        <fullName evidence="2">Uncharacterized protein</fullName>
    </submittedName>
</protein>
<keyword evidence="3" id="KW-1185">Reference proteome</keyword>
<sequence>MGGAPRGYHPIGQTGSEYAFCVLLDRLTEVCAVQASCSRQQVYHRGGRSSKVNC</sequence>
<dbReference type="InterPro" id="IPR026869">
    <property type="entry name" value="EgtC-like"/>
</dbReference>
<gene>
    <name evidence="2" type="ORF">E2F43_18545</name>
</gene>
<dbReference type="OrthoDB" id="321954at2"/>
<dbReference type="Pfam" id="PF13230">
    <property type="entry name" value="GATase_4"/>
    <property type="match status" value="1"/>
</dbReference>
<accession>A0A4R5LMU2</accession>
<reference evidence="2 3" key="1">
    <citation type="submission" date="2019-03" db="EMBL/GenBank/DDBJ databases">
        <title>Seongchinamella monodicae gen. nov., sp. nov., a novel member of the Gammaproteobacteria isolated from a tidal mudflat of beach.</title>
        <authorList>
            <person name="Yang H.G."/>
            <person name="Kang J.W."/>
            <person name="Lee S.D."/>
        </authorList>
    </citation>
    <scope>NUCLEOTIDE SEQUENCE [LARGE SCALE GENOMIC DNA]</scope>
    <source>
        <strain evidence="2 3">GH4-78</strain>
    </source>
</reference>
<dbReference type="AlphaFoldDB" id="A0A4R5LMU2"/>
<proteinExistence type="predicted"/>
<organism evidence="2 3">
    <name type="scientific">Seongchinamella unica</name>
    <dbReference type="NCBI Taxonomy" id="2547392"/>
    <lineage>
        <taxon>Bacteria</taxon>
        <taxon>Pseudomonadati</taxon>
        <taxon>Pseudomonadota</taxon>
        <taxon>Gammaproteobacteria</taxon>
        <taxon>Cellvibrionales</taxon>
        <taxon>Halieaceae</taxon>
        <taxon>Seongchinamella</taxon>
    </lineage>
</organism>
<evidence type="ECO:0000313" key="3">
    <source>
        <dbReference type="Proteomes" id="UP000295554"/>
    </source>
</evidence>
<dbReference type="EMBL" id="SMSE01000006">
    <property type="protein sequence ID" value="TDG11386.1"/>
    <property type="molecule type" value="Genomic_DNA"/>
</dbReference>
<evidence type="ECO:0000256" key="1">
    <source>
        <dbReference type="ARBA" id="ARBA00022962"/>
    </source>
</evidence>
<dbReference type="Proteomes" id="UP000295554">
    <property type="component" value="Unassembled WGS sequence"/>
</dbReference>
<name>A0A4R5LMU2_9GAMM</name>
<dbReference type="RefSeq" id="WP_133215539.1">
    <property type="nucleotide sequence ID" value="NZ_SMSE01000006.1"/>
</dbReference>
<comment type="caution">
    <text evidence="2">The sequence shown here is derived from an EMBL/GenBank/DDBJ whole genome shotgun (WGS) entry which is preliminary data.</text>
</comment>
<evidence type="ECO:0000313" key="2">
    <source>
        <dbReference type="EMBL" id="TDG11386.1"/>
    </source>
</evidence>